<gene>
    <name evidence="2" type="ORF">NCTC9381_00724</name>
</gene>
<evidence type="ECO:0000313" key="2">
    <source>
        <dbReference type="EMBL" id="SUB14863.1"/>
    </source>
</evidence>
<evidence type="ECO:0000313" key="3">
    <source>
        <dbReference type="Proteomes" id="UP000254640"/>
    </source>
</evidence>
<proteinExistence type="predicted"/>
<evidence type="ECO:0000256" key="1">
    <source>
        <dbReference type="SAM" id="SignalP"/>
    </source>
</evidence>
<dbReference type="AlphaFoldDB" id="A0A379AAC9"/>
<feature type="signal peptide" evidence="1">
    <location>
        <begin position="1"/>
        <end position="20"/>
    </location>
</feature>
<keyword evidence="1" id="KW-0732">Signal</keyword>
<accession>A0A379AAC9</accession>
<organism evidence="2 3">
    <name type="scientific">Enterobacter agglomerans</name>
    <name type="common">Erwinia herbicola</name>
    <name type="synonym">Pantoea agglomerans</name>
    <dbReference type="NCBI Taxonomy" id="549"/>
    <lineage>
        <taxon>Bacteria</taxon>
        <taxon>Pseudomonadati</taxon>
        <taxon>Pseudomonadota</taxon>
        <taxon>Gammaproteobacteria</taxon>
        <taxon>Enterobacterales</taxon>
        <taxon>Erwiniaceae</taxon>
        <taxon>Pantoea</taxon>
        <taxon>Pantoea agglomerans group</taxon>
    </lineage>
</organism>
<feature type="chain" id="PRO_5016615257" description="DUF4189 domain-containing protein" evidence="1">
    <location>
        <begin position="21"/>
        <end position="90"/>
    </location>
</feature>
<sequence>MKTFVIATLLGLFLSPPALASNADCAQQIRSHSSEAASGYIYVNRLDAPQKESGQRACQSSRKIVCALVSAGKFTGGRSTLRPLIFIAAV</sequence>
<dbReference type="Proteomes" id="UP000254640">
    <property type="component" value="Unassembled WGS sequence"/>
</dbReference>
<reference evidence="2 3" key="1">
    <citation type="submission" date="2018-06" db="EMBL/GenBank/DDBJ databases">
        <authorList>
            <consortium name="Pathogen Informatics"/>
            <person name="Doyle S."/>
        </authorList>
    </citation>
    <scope>NUCLEOTIDE SEQUENCE [LARGE SCALE GENOMIC DNA]</scope>
    <source>
        <strain evidence="2 3">NCTC9381</strain>
    </source>
</reference>
<evidence type="ECO:0008006" key="4">
    <source>
        <dbReference type="Google" id="ProtNLM"/>
    </source>
</evidence>
<protein>
    <recommendedName>
        <fullName evidence="4">DUF4189 domain-containing protein</fullName>
    </recommendedName>
</protein>
<dbReference type="EMBL" id="UGSO01000001">
    <property type="protein sequence ID" value="SUB14863.1"/>
    <property type="molecule type" value="Genomic_DNA"/>
</dbReference>
<keyword evidence="3" id="KW-1185">Reference proteome</keyword>
<name>A0A379AAC9_ENTAG</name>